<keyword evidence="2" id="KW-1185">Reference proteome</keyword>
<accession>A0A9Q1FPR9</accession>
<dbReference type="Proteomes" id="UP001152622">
    <property type="component" value="Chromosome 4"/>
</dbReference>
<proteinExistence type="predicted"/>
<evidence type="ECO:0000313" key="1">
    <source>
        <dbReference type="EMBL" id="KAJ8363804.1"/>
    </source>
</evidence>
<sequence>MTLFADEVSLNCLSPIRNRISIQPRIRQSGDSLSVCTALTRSTSSTAGPRCRYGCATPQSLSSNTSIRSEASYPPCQPAFISGRIRGKSFLICSGTARAISVLSLQGRDGQRALLMRSTLGGVGGPAQAHSMSRIRGAADGIFSVSSALPP</sequence>
<gene>
    <name evidence="1" type="ORF">SKAU_G00126350</name>
</gene>
<protein>
    <submittedName>
        <fullName evidence="1">Uncharacterized protein</fullName>
    </submittedName>
</protein>
<comment type="caution">
    <text evidence="1">The sequence shown here is derived from an EMBL/GenBank/DDBJ whole genome shotgun (WGS) entry which is preliminary data.</text>
</comment>
<evidence type="ECO:0000313" key="2">
    <source>
        <dbReference type="Proteomes" id="UP001152622"/>
    </source>
</evidence>
<reference evidence="1" key="1">
    <citation type="journal article" date="2023" name="Science">
        <title>Genome structures resolve the early diversification of teleost fishes.</title>
        <authorList>
            <person name="Parey E."/>
            <person name="Louis A."/>
            <person name="Montfort J."/>
            <person name="Bouchez O."/>
            <person name="Roques C."/>
            <person name="Iampietro C."/>
            <person name="Lluch J."/>
            <person name="Castinel A."/>
            <person name="Donnadieu C."/>
            <person name="Desvignes T."/>
            <person name="Floi Bucao C."/>
            <person name="Jouanno E."/>
            <person name="Wen M."/>
            <person name="Mejri S."/>
            <person name="Dirks R."/>
            <person name="Jansen H."/>
            <person name="Henkel C."/>
            <person name="Chen W.J."/>
            <person name="Zahm M."/>
            <person name="Cabau C."/>
            <person name="Klopp C."/>
            <person name="Thompson A.W."/>
            <person name="Robinson-Rechavi M."/>
            <person name="Braasch I."/>
            <person name="Lecointre G."/>
            <person name="Bobe J."/>
            <person name="Postlethwait J.H."/>
            <person name="Berthelot C."/>
            <person name="Roest Crollius H."/>
            <person name="Guiguen Y."/>
        </authorList>
    </citation>
    <scope>NUCLEOTIDE SEQUENCE</scope>
    <source>
        <strain evidence="1">WJC10195</strain>
    </source>
</reference>
<dbReference type="AlphaFoldDB" id="A0A9Q1FPR9"/>
<dbReference type="EMBL" id="JAINUF010000004">
    <property type="protein sequence ID" value="KAJ8363804.1"/>
    <property type="molecule type" value="Genomic_DNA"/>
</dbReference>
<name>A0A9Q1FPR9_SYNKA</name>
<organism evidence="1 2">
    <name type="scientific">Synaphobranchus kaupii</name>
    <name type="common">Kaup's arrowtooth eel</name>
    <dbReference type="NCBI Taxonomy" id="118154"/>
    <lineage>
        <taxon>Eukaryota</taxon>
        <taxon>Metazoa</taxon>
        <taxon>Chordata</taxon>
        <taxon>Craniata</taxon>
        <taxon>Vertebrata</taxon>
        <taxon>Euteleostomi</taxon>
        <taxon>Actinopterygii</taxon>
        <taxon>Neopterygii</taxon>
        <taxon>Teleostei</taxon>
        <taxon>Anguilliformes</taxon>
        <taxon>Synaphobranchidae</taxon>
        <taxon>Synaphobranchus</taxon>
    </lineage>
</organism>